<dbReference type="EMBL" id="JAULSU010000004">
    <property type="protein sequence ID" value="KAK0619227.1"/>
    <property type="molecule type" value="Genomic_DNA"/>
</dbReference>
<proteinExistence type="predicted"/>
<evidence type="ECO:0000313" key="3">
    <source>
        <dbReference type="Proteomes" id="UP001175000"/>
    </source>
</evidence>
<name>A0AA39WPQ8_9PEZI</name>
<gene>
    <name evidence="2" type="ORF">B0T14DRAFT_203020</name>
</gene>
<dbReference type="Proteomes" id="UP001175000">
    <property type="component" value="Unassembled WGS sequence"/>
</dbReference>
<dbReference type="AlphaFoldDB" id="A0AA39WPQ8"/>
<feature type="region of interest" description="Disordered" evidence="1">
    <location>
        <begin position="1"/>
        <end position="20"/>
    </location>
</feature>
<reference evidence="2" key="1">
    <citation type="submission" date="2023-06" db="EMBL/GenBank/DDBJ databases">
        <title>Genome-scale phylogeny and comparative genomics of the fungal order Sordariales.</title>
        <authorList>
            <consortium name="Lawrence Berkeley National Laboratory"/>
            <person name="Hensen N."/>
            <person name="Bonometti L."/>
            <person name="Westerberg I."/>
            <person name="Brannstrom I.O."/>
            <person name="Guillou S."/>
            <person name="Cros-Aarteil S."/>
            <person name="Calhoun S."/>
            <person name="Haridas S."/>
            <person name="Kuo A."/>
            <person name="Mondo S."/>
            <person name="Pangilinan J."/>
            <person name="Riley R."/>
            <person name="Labutti K."/>
            <person name="Andreopoulos B."/>
            <person name="Lipzen A."/>
            <person name="Chen C."/>
            <person name="Yanf M."/>
            <person name="Daum C."/>
            <person name="Ng V."/>
            <person name="Clum A."/>
            <person name="Steindorff A."/>
            <person name="Ohm R."/>
            <person name="Martin F."/>
            <person name="Silar P."/>
            <person name="Natvig D."/>
            <person name="Lalanne C."/>
            <person name="Gautier V."/>
            <person name="Ament-Velasquez S.L."/>
            <person name="Kruys A."/>
            <person name="Hutchinson M.I."/>
            <person name="Powell A.J."/>
            <person name="Barry K."/>
            <person name="Miller A.N."/>
            <person name="Grigoriev I.V."/>
            <person name="Debuchy R."/>
            <person name="Gladieux P."/>
            <person name="Thoren M.H."/>
            <person name="Johannesson H."/>
        </authorList>
    </citation>
    <scope>NUCLEOTIDE SEQUENCE</scope>
    <source>
        <strain evidence="2">CBS 606.72</strain>
    </source>
</reference>
<accession>A0AA39WPQ8</accession>
<keyword evidence="3" id="KW-1185">Reference proteome</keyword>
<evidence type="ECO:0000256" key="1">
    <source>
        <dbReference type="SAM" id="MobiDB-lite"/>
    </source>
</evidence>
<protein>
    <submittedName>
        <fullName evidence="2">Uncharacterized protein</fullName>
    </submittedName>
</protein>
<evidence type="ECO:0000313" key="2">
    <source>
        <dbReference type="EMBL" id="KAK0619227.1"/>
    </source>
</evidence>
<comment type="caution">
    <text evidence="2">The sequence shown here is derived from an EMBL/GenBank/DDBJ whole genome shotgun (WGS) entry which is preliminary data.</text>
</comment>
<sequence>MVFRRSRAAPESDRLGSSKSSLFHVPKKRCRSFADTASRAPEFMPFRTDCWPSCYGGRSRRSHEPFPRTALAPIAPPGPPVGAPDPVPRRSRAGGIFWLCSELLPWNVHHQQATPSPSGCFLELCWKHVRRLPLGRSCLIDRCASFTMSAAKSLTRCSTQDIISSGGVLRCRRDPCPHLRLLQPVNQDIFRSRLPMQEFECRG</sequence>
<organism evidence="2 3">
    <name type="scientific">Immersiella caudata</name>
    <dbReference type="NCBI Taxonomy" id="314043"/>
    <lineage>
        <taxon>Eukaryota</taxon>
        <taxon>Fungi</taxon>
        <taxon>Dikarya</taxon>
        <taxon>Ascomycota</taxon>
        <taxon>Pezizomycotina</taxon>
        <taxon>Sordariomycetes</taxon>
        <taxon>Sordariomycetidae</taxon>
        <taxon>Sordariales</taxon>
        <taxon>Lasiosphaeriaceae</taxon>
        <taxon>Immersiella</taxon>
    </lineage>
</organism>